<dbReference type="PANTHER" id="PTHR24373:SF370">
    <property type="entry name" value="FISH-LIPS, ISOFORM E"/>
    <property type="match status" value="1"/>
</dbReference>
<dbReference type="InterPro" id="IPR003591">
    <property type="entry name" value="Leu-rich_rpt_typical-subtyp"/>
</dbReference>
<sequence length="1294" mass="144084">MPSTLPSTHQNLITQRLPSWASRLSEEQWQTLRASALPLQGLPGQHADDFENALPELREAVLASQAQLATAQQRLARTLKGLQQIDEFAEPLLAAQLKAEHGFQAPLRTAELIHVHDRYTHEVYVSTYERRTLLEAALHNFADGISFNIKSALALKGDTEITDITVTGTTTLGDSETRVPYPMASKAFSIKALPLSPEAFASTCRNLDLGQRYQEHLQARFSQTGVRPAAIRLYQSNLQLAADLARLQHRIGGDARDCIQQLLDDGSALPCQRLQLFGVTLHEALLIDAGDVGRLLYLPGQEAAVRVFSSDQALVVQLQTDLCDPAFRKHCLALIASEERLQFLDRARQNLSSDAHAGYEQTWTLPDGADLHLERHDIEGPLFDFLYTDHLAWLKAEAMLFAVPTAQADEQARKKRLQMWESLGLNALMTIGMFIPAVGVLMVAVTACQLLHEVYEGFEAWEVGDRDEAFQHLKVVGLNLAVIAGLYVGGQVVRTLTRTPLLESLDPITRVDGSQRLWRGDLTPYRVQASEITPESLHMDGHRYLRRFDAQLQRWRLVHPDDPDAYQPLLEHNDEGAWRAEHEQPRDWSLATLVRRLDNRLEAFTPAQLEQAARISGMDEAQLRQVHLTHAKTPPLLADTLTRLRVQRQIAQNYPTASAAERDRLFAESYEASVPAHVDEARMLQDYPRLGAPLCRRLLGSMTTTEQAAWSTGQVLPARLARLAQGLEAQLPVVRGLEGLYLPELASAHSERLALKAMTALKGWPQDVRIELRADSPHGPTLAVAGSRYATRMRVITKSAQGYEPYLGERPAPTPATADLCQAAVKILSANERAALALEASTGDSLRARLTALVDADRQAWARQLRPFGDFAWLRQQGLRGGTPMDPNPAPGIEPEPAVVPAPPPEPIDRALYRQVQQIYPAMNDEGVEAFFAASREQGVSPDQAVASLNAQYQVVTANFAAWAEGSPARTQAMTRLLNSWRGMSRQALGEQWLFSLELADLDLTDADLASLELPHHFPHVQLLDLARNPQISTLPASLLERLPNLHTLSLEACSLQHFPQLRNPQTLRLLDLEENNLIWNEQAQQRLNQMVNLRTLDLTNNPLQTSPALEALPNLESLLLGNCGLSEMPAGLANMRNPHIVNLGENRFTELPQPQPLPRPLAMVMRLESQHMDDGMIAQINAYYVRFGVDLMVAEHEYEALLSTASDEDFSVWNRLPLQYRRDLRTLIEDDQFNAAPEANLTEIWRRLHLMDQDAVLGEQAVAAGAEQLLELPFPPAPEAELAESPEPPSPEE</sequence>
<keyword evidence="5" id="KW-0812">Transmembrane</keyword>
<proteinExistence type="predicted"/>
<keyword evidence="5" id="KW-0472">Membrane</keyword>
<keyword evidence="2" id="KW-0732">Signal</keyword>
<feature type="region of interest" description="Disordered" evidence="4">
    <location>
        <begin position="1274"/>
        <end position="1294"/>
    </location>
</feature>
<dbReference type="InterPro" id="IPR046673">
    <property type="entry name" value="ToxA_N"/>
</dbReference>
<protein>
    <submittedName>
        <fullName evidence="7">Leucine-rich repeat domain-containing protein</fullName>
    </submittedName>
</protein>
<dbReference type="GO" id="GO:0031012">
    <property type="term" value="C:extracellular matrix"/>
    <property type="evidence" value="ECO:0007669"/>
    <property type="project" value="TreeGrafter"/>
</dbReference>
<keyword evidence="5" id="KW-1133">Transmembrane helix</keyword>
<name>A0AAD0PB34_PSEPU</name>
<dbReference type="SUPFAM" id="SSF52058">
    <property type="entry name" value="L domain-like"/>
    <property type="match status" value="1"/>
</dbReference>
<evidence type="ECO:0000256" key="1">
    <source>
        <dbReference type="ARBA" id="ARBA00022614"/>
    </source>
</evidence>
<evidence type="ECO:0000313" key="7">
    <source>
        <dbReference type="EMBL" id="AXA24619.1"/>
    </source>
</evidence>
<gene>
    <name evidence="7" type="ORF">C1S65_11035</name>
</gene>
<dbReference type="PANTHER" id="PTHR24373">
    <property type="entry name" value="SLIT RELATED LEUCINE-RICH REPEAT NEURONAL PROTEIN"/>
    <property type="match status" value="1"/>
</dbReference>
<feature type="transmembrane region" description="Helical" evidence="5">
    <location>
        <begin position="423"/>
        <end position="445"/>
    </location>
</feature>
<keyword evidence="1" id="KW-0433">Leucine-rich repeat</keyword>
<dbReference type="InterPro" id="IPR001611">
    <property type="entry name" value="Leu-rich_rpt"/>
</dbReference>
<dbReference type="GO" id="GO:0005615">
    <property type="term" value="C:extracellular space"/>
    <property type="evidence" value="ECO:0007669"/>
    <property type="project" value="TreeGrafter"/>
</dbReference>
<evidence type="ECO:0000256" key="5">
    <source>
        <dbReference type="SAM" id="Phobius"/>
    </source>
</evidence>
<evidence type="ECO:0000256" key="4">
    <source>
        <dbReference type="SAM" id="MobiDB-lite"/>
    </source>
</evidence>
<reference evidence="7 8" key="1">
    <citation type="submission" date="2018-06" db="EMBL/GenBank/DDBJ databases">
        <title>The genome of Pseudomonas putida NX-1, a lignin degrader.</title>
        <authorList>
            <person name="Xu Z."/>
        </authorList>
    </citation>
    <scope>NUCLEOTIDE SEQUENCE [LARGE SCALE GENOMIC DNA]</scope>
    <source>
        <strain evidence="7 8">NX-1</strain>
    </source>
</reference>
<dbReference type="RefSeq" id="WP_112898015.1">
    <property type="nucleotide sequence ID" value="NZ_CP030750.1"/>
</dbReference>
<dbReference type="InterPro" id="IPR032675">
    <property type="entry name" value="LRR_dom_sf"/>
</dbReference>
<organism evidence="7 8">
    <name type="scientific">Pseudomonas putida</name>
    <name type="common">Arthrobacter siderocapsulatus</name>
    <dbReference type="NCBI Taxonomy" id="303"/>
    <lineage>
        <taxon>Bacteria</taxon>
        <taxon>Pseudomonadati</taxon>
        <taxon>Pseudomonadota</taxon>
        <taxon>Gammaproteobacteria</taxon>
        <taxon>Pseudomonadales</taxon>
        <taxon>Pseudomonadaceae</taxon>
        <taxon>Pseudomonas</taxon>
    </lineage>
</organism>
<dbReference type="SMART" id="SM00369">
    <property type="entry name" value="LRR_TYP"/>
    <property type="match status" value="4"/>
</dbReference>
<evidence type="ECO:0000256" key="2">
    <source>
        <dbReference type="ARBA" id="ARBA00022729"/>
    </source>
</evidence>
<evidence type="ECO:0000256" key="3">
    <source>
        <dbReference type="ARBA" id="ARBA00022737"/>
    </source>
</evidence>
<dbReference type="PROSITE" id="PS51450">
    <property type="entry name" value="LRR"/>
    <property type="match status" value="1"/>
</dbReference>
<evidence type="ECO:0000313" key="8">
    <source>
        <dbReference type="Proteomes" id="UP000251617"/>
    </source>
</evidence>
<feature type="domain" description="Dermonecrotic toxin N-terminal" evidence="6">
    <location>
        <begin position="80"/>
        <end position="330"/>
    </location>
</feature>
<evidence type="ECO:0000259" key="6">
    <source>
        <dbReference type="Pfam" id="PF20178"/>
    </source>
</evidence>
<dbReference type="Pfam" id="PF20178">
    <property type="entry name" value="ToxA_N"/>
    <property type="match status" value="1"/>
</dbReference>
<keyword evidence="3" id="KW-0677">Repeat</keyword>
<dbReference type="InterPro" id="IPR050328">
    <property type="entry name" value="Dev_Immune_Receptor"/>
</dbReference>
<dbReference type="EMBL" id="CP030750">
    <property type="protein sequence ID" value="AXA24619.1"/>
    <property type="molecule type" value="Genomic_DNA"/>
</dbReference>
<accession>A0AAD0PB34</accession>
<dbReference type="Gene3D" id="3.80.10.10">
    <property type="entry name" value="Ribonuclease Inhibitor"/>
    <property type="match status" value="1"/>
</dbReference>
<dbReference type="Proteomes" id="UP000251617">
    <property type="component" value="Chromosome"/>
</dbReference>